<dbReference type="InterPro" id="IPR036388">
    <property type="entry name" value="WH-like_DNA-bd_sf"/>
</dbReference>
<dbReference type="AlphaFoldDB" id="A0A369XH14"/>
<dbReference type="SUPFAM" id="SSF46785">
    <property type="entry name" value="Winged helix' DNA-binding domain"/>
    <property type="match status" value="1"/>
</dbReference>
<gene>
    <name evidence="1" type="ORF">DVS81_16980</name>
</gene>
<evidence type="ECO:0000313" key="2">
    <source>
        <dbReference type="Proteomes" id="UP000253831"/>
    </source>
</evidence>
<reference evidence="1 2" key="1">
    <citation type="submission" date="2018-05" db="EMBL/GenBank/DDBJ databases">
        <title>Integrated omic analyses show evidence that a Ca. Accumulibacter phosphatis strain performs denitrification under micro-aerobic conditions.</title>
        <authorList>
            <person name="Camejo P.Y."/>
            <person name="Katherine M.D."/>
            <person name="Daniel N.R."/>
        </authorList>
    </citation>
    <scope>NUCLEOTIDE SEQUENCE [LARGE SCALE GENOMIC DNA]</scope>
    <source>
        <strain evidence="1">UW-LDO-IC</strain>
    </source>
</reference>
<protein>
    <submittedName>
        <fullName evidence="1">Uncharacterized protein</fullName>
    </submittedName>
</protein>
<dbReference type="Gene3D" id="3.40.50.300">
    <property type="entry name" value="P-loop containing nucleotide triphosphate hydrolases"/>
    <property type="match status" value="1"/>
</dbReference>
<dbReference type="InterPro" id="IPR011990">
    <property type="entry name" value="TPR-like_helical_dom_sf"/>
</dbReference>
<dbReference type="PANTHER" id="PTHR10098">
    <property type="entry name" value="RAPSYN-RELATED"/>
    <property type="match status" value="1"/>
</dbReference>
<proteinExistence type="predicted"/>
<evidence type="ECO:0000313" key="1">
    <source>
        <dbReference type="EMBL" id="RDE49383.1"/>
    </source>
</evidence>
<organism evidence="1 2">
    <name type="scientific">Candidatus Accumulibacter meliphilus</name>
    <dbReference type="NCBI Taxonomy" id="2211374"/>
    <lineage>
        <taxon>Bacteria</taxon>
        <taxon>Pseudomonadati</taxon>
        <taxon>Pseudomonadota</taxon>
        <taxon>Betaproteobacteria</taxon>
        <taxon>Candidatus Accumulibacter</taxon>
    </lineage>
</organism>
<dbReference type="Gene3D" id="1.25.40.10">
    <property type="entry name" value="Tetratricopeptide repeat domain"/>
    <property type="match status" value="1"/>
</dbReference>
<dbReference type="Gene3D" id="1.10.10.10">
    <property type="entry name" value="Winged helix-like DNA-binding domain superfamily/Winged helix DNA-binding domain"/>
    <property type="match status" value="1"/>
</dbReference>
<accession>A0A369XH14</accession>
<dbReference type="Proteomes" id="UP000253831">
    <property type="component" value="Unassembled WGS sequence"/>
</dbReference>
<dbReference type="EMBL" id="QPGA01000044">
    <property type="protein sequence ID" value="RDE49383.1"/>
    <property type="molecule type" value="Genomic_DNA"/>
</dbReference>
<dbReference type="SUPFAM" id="SSF48452">
    <property type="entry name" value="TPR-like"/>
    <property type="match status" value="1"/>
</dbReference>
<dbReference type="SUPFAM" id="SSF52540">
    <property type="entry name" value="P-loop containing nucleoside triphosphate hydrolases"/>
    <property type="match status" value="1"/>
</dbReference>
<sequence>MEAVEARMSTAPAAPLVQTFMTHRMSDASIEMLATGREVETQRIMDAVERSLRAAPGALQHMVIYGPRGFGKSFIARLVQIETGKLAAARSLPVPFVLLPEEQHNLTRNPHALPAYITHRLADLRSGEDRSWTGAMFQWPEPKKEAQQWDEATAALEAELDLSLPAGKGMAIVVIENFDFLLFSVFKEAATEQRLRKWLDRRNNRLMLIATATGSVDMDYERPLFQAFQSIRLEPWEQETCIAYFNRRRQAEGKAPLDAAMEAKARAVADFIGGNPRLAQLLAEVLETQDALTVADTMKALADKLSDYYRRRIDDLPPLVQGLLDALIRGGEPASQTELAERVGAPAQSTIARVMQDLQRSDIIRGLPAPDSRETLYRVTDRVFVHFYRLRQGNQSALQTPLATILEFLRAFYSRDEQKTQAMNHLDAGRHAEARLFADLAREGGPSAAMSDRYFLGFGNRLQRCLDATGEALPVPAAELVREMEDCPERLIGRVDGWRSPSPVVRAISALLAAQALARLGLLEQADERLVRQLATSADPVIGVLLHHERADLFLARHDKPAAIREAVAAGELREAAMPAVLQALAHGDRAWALADSGCYHDALTCACKAAALAAKAGDLRGQAVALRYAASSLHELNRHEEALASAREAAALAARAGDLGGQAWALLSASVLLGELNRHGEATAGAREAGALAAQAGDLGGQAWALLHASLLLGQLNRHDEAIAGAREAGVLAARGGDLGGQAWALRIVAWSLSQLDRHDEAIASGREAAALAAQAGDVREQAAAMTVTAISLNQLGQHMEALAEALAGFEMAYSVADTGGGGDAAIQLLCAGIFSPAPQAVSAFARWVTSDPGKPADERAPNWEPWVGEGLAVATRARAWEVWDTLIESQAERLRNARVSIHLATSEVGKAIALRGESEGRAEGFEAARAALPRLVRLWDVTMATESTRDSQLGELVAGLAEQCRDAGLLRDVAALLTADISPQAPASASLLIALAQVDEADDPQTALARMEPDSALWLRRIRQLPETPAKPRRRRK</sequence>
<dbReference type="InterPro" id="IPR027417">
    <property type="entry name" value="P-loop_NTPase"/>
</dbReference>
<dbReference type="InterPro" id="IPR036390">
    <property type="entry name" value="WH_DNA-bd_sf"/>
</dbReference>
<comment type="caution">
    <text evidence="1">The sequence shown here is derived from an EMBL/GenBank/DDBJ whole genome shotgun (WGS) entry which is preliminary data.</text>
</comment>
<name>A0A369XH14_9PROT</name>